<comment type="subcellular location">
    <subcellularLocation>
        <location evidence="8">Cytoplasm</location>
    </subcellularLocation>
</comment>
<feature type="binding site" evidence="8">
    <location>
        <position position="351"/>
    </location>
    <ligand>
        <name>Mn(2+)</name>
        <dbReference type="ChEBI" id="CHEBI:29035"/>
        <label>1</label>
    </ligand>
</feature>
<comment type="cofactor">
    <cofactor evidence="8">
        <name>Mn(2+)</name>
        <dbReference type="ChEBI" id="CHEBI:29035"/>
    </cofactor>
    <text evidence="8">Binds 2 manganese ions per subunit.</text>
</comment>
<dbReference type="InterPro" id="IPR011356">
    <property type="entry name" value="Leucine_aapep/pepB"/>
</dbReference>
<dbReference type="NCBIfam" id="NF002083">
    <property type="entry name" value="PRK00913.3-5"/>
    <property type="match status" value="1"/>
</dbReference>
<dbReference type="GO" id="GO:0030145">
    <property type="term" value="F:manganese ion binding"/>
    <property type="evidence" value="ECO:0007669"/>
    <property type="project" value="UniProtKB-UniRule"/>
</dbReference>
<evidence type="ECO:0000313" key="12">
    <source>
        <dbReference type="EMBL" id="SDI32269.1"/>
    </source>
</evidence>
<feature type="binding site" evidence="8">
    <location>
        <position position="274"/>
    </location>
    <ligand>
        <name>Mn(2+)</name>
        <dbReference type="ChEBI" id="CHEBI:29035"/>
        <label>2</label>
    </ligand>
</feature>
<dbReference type="STRING" id="47500.AF333_09215"/>
<dbReference type="EC" id="3.4.11.1" evidence="8"/>
<feature type="domain" description="Cytosol aminopeptidase" evidence="9">
    <location>
        <begin position="187"/>
        <end position="493"/>
    </location>
</feature>
<dbReference type="EMBL" id="LGUG01000004">
    <property type="protein sequence ID" value="KON95625.1"/>
    <property type="molecule type" value="Genomic_DNA"/>
</dbReference>
<dbReference type="InterPro" id="IPR023042">
    <property type="entry name" value="Peptidase_M17_leu_NH2_pept"/>
</dbReference>
<evidence type="ECO:0000256" key="6">
    <source>
        <dbReference type="ARBA" id="ARBA00022801"/>
    </source>
</evidence>
<dbReference type="PRINTS" id="PR00481">
    <property type="entry name" value="LAMNOPPTDASE"/>
</dbReference>
<evidence type="ECO:0000256" key="1">
    <source>
        <dbReference type="ARBA" id="ARBA00000135"/>
    </source>
</evidence>
<dbReference type="CDD" id="cd00433">
    <property type="entry name" value="Peptidase_M17"/>
    <property type="match status" value="1"/>
</dbReference>
<dbReference type="EC" id="3.4.11.10" evidence="8"/>
<feature type="active site" evidence="8">
    <location>
        <position position="355"/>
    </location>
</feature>
<name>A0A0K2WMI5_ANEMI</name>
<dbReference type="EMBL" id="FNED01000003">
    <property type="protein sequence ID" value="SDI32269.1"/>
    <property type="molecule type" value="Genomic_DNA"/>
</dbReference>
<keyword evidence="13" id="KW-1185">Reference proteome</keyword>
<dbReference type="GO" id="GO:0070006">
    <property type="term" value="F:metalloaminopeptidase activity"/>
    <property type="evidence" value="ECO:0007669"/>
    <property type="project" value="InterPro"/>
</dbReference>
<evidence type="ECO:0000313" key="11">
    <source>
        <dbReference type="EMBL" id="KON95625.1"/>
    </source>
</evidence>
<comment type="catalytic activity">
    <reaction evidence="2 8">
        <text>Release of an N-terminal amino acid, preferentially leucine, but not glutamic or aspartic acids.</text>
        <dbReference type="EC" id="3.4.11.10"/>
    </reaction>
</comment>
<feature type="binding site" evidence="8">
    <location>
        <position position="292"/>
    </location>
    <ligand>
        <name>Mn(2+)</name>
        <dbReference type="ChEBI" id="CHEBI:29035"/>
        <label>2</label>
    </ligand>
</feature>
<evidence type="ECO:0000256" key="8">
    <source>
        <dbReference type="HAMAP-Rule" id="MF_00181"/>
    </source>
</evidence>
<evidence type="ECO:0000256" key="7">
    <source>
        <dbReference type="ARBA" id="ARBA00049972"/>
    </source>
</evidence>
<dbReference type="Gene3D" id="3.40.630.10">
    <property type="entry name" value="Zn peptidases"/>
    <property type="match status" value="1"/>
</dbReference>
<dbReference type="NCBIfam" id="NF002074">
    <property type="entry name" value="PRK00913.1-4"/>
    <property type="match status" value="1"/>
</dbReference>
<dbReference type="InterPro" id="IPR000819">
    <property type="entry name" value="Peptidase_M17_C"/>
</dbReference>
<keyword evidence="6 8" id="KW-0378">Hydrolase</keyword>
<reference evidence="11 13" key="1">
    <citation type="submission" date="2015-07" db="EMBL/GenBank/DDBJ databases">
        <title>Fjat-14205 dsm 2895.</title>
        <authorList>
            <person name="Liu B."/>
            <person name="Wang J."/>
            <person name="Zhu Y."/>
            <person name="Liu G."/>
            <person name="Chen Q."/>
            <person name="Chen Z."/>
            <person name="Lan J."/>
            <person name="Che J."/>
            <person name="Ge C."/>
            <person name="Shi H."/>
            <person name="Pan Z."/>
            <person name="Liu X."/>
        </authorList>
    </citation>
    <scope>NUCLEOTIDE SEQUENCE [LARGE SCALE GENOMIC DNA]</scope>
    <source>
        <strain evidence="11 13">DSM 2895</strain>
    </source>
</reference>
<feature type="binding site" evidence="8">
    <location>
        <position position="353"/>
    </location>
    <ligand>
        <name>Mn(2+)</name>
        <dbReference type="ChEBI" id="CHEBI:29035"/>
        <label>1</label>
    </ligand>
</feature>
<evidence type="ECO:0000259" key="10">
    <source>
        <dbReference type="Pfam" id="PF02789"/>
    </source>
</evidence>
<feature type="binding site" evidence="8">
    <location>
        <position position="274"/>
    </location>
    <ligand>
        <name>Mn(2+)</name>
        <dbReference type="ChEBI" id="CHEBI:29035"/>
        <label>1</label>
    </ligand>
</feature>
<comment type="catalytic activity">
    <reaction evidence="1 8">
        <text>Release of an N-terminal amino acid, Xaa-|-Yaa-, in which Xaa is preferably Leu, but may be other amino acids including Pro although not Arg or Lys, and Yaa may be Pro. Amino acid amides and methyl esters are also readily hydrolyzed, but rates on arylamides are exceedingly low.</text>
        <dbReference type="EC" id="3.4.11.1"/>
    </reaction>
</comment>
<sequence>MKVKISTETISSIATDCLIVTYCEDQDTVKGYAKSVDTALEHRISQLIAEKEIRGTFGEVTLLHNWGKIPAKRTLILGLGKEKELTAAKVRDAIGSAARYAQKRGIKNVTFGVSNYYVEKRFWNPVDIVQGVVEGVELGTYTFSGYKKREEQPSVIEEFILVVSEDLEQSAIQAGLERADSAAYATNLARDLVNEPGNKMTPAILAERAREVAHRRNMEVKVLNKAELEELGMGALLGVGQASTNEPKMVVIKYNGASDSKEVLGYVGKGITFDTGGIQVKPDEGMGEMKTDMAGAAAVIAAMDGIGALQPHVNVIAVIPTCENMIAGNNLKPADVITSFSGKTIEIVHTDAEGRLILADGVAYAKHQGATKLVDVATLTGSVVSALGHAATGMITNNAEWLEEVKSAARIAGERVWELPNFEEYQEYIKSEIADIKNDAGRPAGCIQGGIFIGAFAEDTPWVHLDIAGTAVTDKDKGHNPAGATGVAVRTLIQLAIRFGGK</sequence>
<dbReference type="HAMAP" id="MF_00181">
    <property type="entry name" value="Cytosol_peptidase_M17"/>
    <property type="match status" value="1"/>
</dbReference>
<dbReference type="GeneID" id="42305379"/>
<dbReference type="Gene3D" id="3.40.220.10">
    <property type="entry name" value="Leucine Aminopeptidase, subunit E, domain 1"/>
    <property type="match status" value="1"/>
</dbReference>
<feature type="domain" description="Peptidase M17 leucyl aminopeptidase N-terminal" evidence="10">
    <location>
        <begin position="25"/>
        <end position="149"/>
    </location>
</feature>
<reference evidence="12 14" key="2">
    <citation type="submission" date="2016-10" db="EMBL/GenBank/DDBJ databases">
        <authorList>
            <person name="de Groot N.N."/>
        </authorList>
    </citation>
    <scope>NUCLEOTIDE SEQUENCE [LARGE SCALE GENOMIC DNA]</scope>
    <source>
        <strain evidence="12 14">DSM 2895</strain>
    </source>
</reference>
<dbReference type="GO" id="GO:0006508">
    <property type="term" value="P:proteolysis"/>
    <property type="evidence" value="ECO:0007669"/>
    <property type="project" value="UniProtKB-KW"/>
</dbReference>
<protein>
    <recommendedName>
        <fullName evidence="8">Probable cytosol aminopeptidase</fullName>
        <ecNumber evidence="8">3.4.11.1</ecNumber>
    </recommendedName>
    <alternativeName>
        <fullName evidence="8">Leucine aminopeptidase</fullName>
        <shortName evidence="8">LAP</shortName>
        <ecNumber evidence="8">3.4.11.10</ecNumber>
    </alternativeName>
    <alternativeName>
        <fullName evidence="8">Leucyl aminopeptidase</fullName>
    </alternativeName>
</protein>
<keyword evidence="8" id="KW-0963">Cytoplasm</keyword>
<comment type="similarity">
    <text evidence="3 8">Belongs to the peptidase M17 family.</text>
</comment>
<keyword evidence="5 8" id="KW-0645">Protease</keyword>
<proteinExistence type="inferred from homology"/>
<keyword evidence="8" id="KW-0479">Metal-binding</keyword>
<dbReference type="PATRIC" id="fig|47500.12.peg.2195"/>
<dbReference type="InterPro" id="IPR043472">
    <property type="entry name" value="Macro_dom-like"/>
</dbReference>
<dbReference type="Pfam" id="PF02789">
    <property type="entry name" value="Peptidase_M17_N"/>
    <property type="match status" value="1"/>
</dbReference>
<evidence type="ECO:0000256" key="3">
    <source>
        <dbReference type="ARBA" id="ARBA00009528"/>
    </source>
</evidence>
<dbReference type="PANTHER" id="PTHR11963">
    <property type="entry name" value="LEUCINE AMINOPEPTIDASE-RELATED"/>
    <property type="match status" value="1"/>
</dbReference>
<evidence type="ECO:0000313" key="13">
    <source>
        <dbReference type="Proteomes" id="UP000037269"/>
    </source>
</evidence>
<dbReference type="AlphaFoldDB" id="A0A0K2WMI5"/>
<dbReference type="OrthoDB" id="9809354at2"/>
<organism evidence="11 13">
    <name type="scientific">Aneurinibacillus migulanus</name>
    <name type="common">Bacillus migulanus</name>
    <dbReference type="NCBI Taxonomy" id="47500"/>
    <lineage>
        <taxon>Bacteria</taxon>
        <taxon>Bacillati</taxon>
        <taxon>Bacillota</taxon>
        <taxon>Bacilli</taxon>
        <taxon>Bacillales</taxon>
        <taxon>Paenibacillaceae</taxon>
        <taxon>Aneurinibacillus group</taxon>
        <taxon>Aneurinibacillus</taxon>
    </lineage>
</organism>
<gene>
    <name evidence="8" type="primary">pepA</name>
    <name evidence="11" type="ORF">AF333_09215</name>
    <name evidence="12" type="ORF">SAMN04487909_10369</name>
</gene>
<dbReference type="PANTHER" id="PTHR11963:SF23">
    <property type="entry name" value="CYTOSOL AMINOPEPTIDASE"/>
    <property type="match status" value="1"/>
</dbReference>
<accession>A0A0K2WMI5</accession>
<feature type="active site" evidence="8">
    <location>
        <position position="281"/>
    </location>
</feature>
<feature type="binding site" evidence="8">
    <location>
        <position position="353"/>
    </location>
    <ligand>
        <name>Mn(2+)</name>
        <dbReference type="ChEBI" id="CHEBI:29035"/>
        <label>2</label>
    </ligand>
</feature>
<dbReference type="NCBIfam" id="NF002073">
    <property type="entry name" value="PRK00913.1-2"/>
    <property type="match status" value="1"/>
</dbReference>
<evidence type="ECO:0000256" key="4">
    <source>
        <dbReference type="ARBA" id="ARBA00022438"/>
    </source>
</evidence>
<dbReference type="SUPFAM" id="SSF53187">
    <property type="entry name" value="Zn-dependent exopeptidases"/>
    <property type="match status" value="1"/>
</dbReference>
<dbReference type="Proteomes" id="UP000182836">
    <property type="component" value="Unassembled WGS sequence"/>
</dbReference>
<comment type="function">
    <text evidence="7 8">Presumably involved in the processing and regular turnover of intracellular proteins. Catalyzes the removal of unsubstituted N-terminal amino acids from various peptides.</text>
</comment>
<evidence type="ECO:0000313" key="14">
    <source>
        <dbReference type="Proteomes" id="UP000182836"/>
    </source>
</evidence>
<dbReference type="InterPro" id="IPR008283">
    <property type="entry name" value="Peptidase_M17_N"/>
</dbReference>
<feature type="binding site" evidence="8">
    <location>
        <position position="269"/>
    </location>
    <ligand>
        <name>Mn(2+)</name>
        <dbReference type="ChEBI" id="CHEBI:29035"/>
        <label>2</label>
    </ligand>
</feature>
<keyword evidence="4 8" id="KW-0031">Aminopeptidase</keyword>
<dbReference type="Pfam" id="PF00883">
    <property type="entry name" value="Peptidase_M17"/>
    <property type="match status" value="1"/>
</dbReference>
<keyword evidence="8" id="KW-0464">Manganese</keyword>
<evidence type="ECO:0000259" key="9">
    <source>
        <dbReference type="Pfam" id="PF00883"/>
    </source>
</evidence>
<dbReference type="RefSeq" id="WP_043066115.1">
    <property type="nucleotide sequence ID" value="NZ_BJOA01000030.1"/>
</dbReference>
<evidence type="ECO:0000256" key="5">
    <source>
        <dbReference type="ARBA" id="ARBA00022670"/>
    </source>
</evidence>
<evidence type="ECO:0000256" key="2">
    <source>
        <dbReference type="ARBA" id="ARBA00000967"/>
    </source>
</evidence>
<dbReference type="Proteomes" id="UP000037269">
    <property type="component" value="Unassembled WGS sequence"/>
</dbReference>
<dbReference type="GO" id="GO:0005737">
    <property type="term" value="C:cytoplasm"/>
    <property type="evidence" value="ECO:0007669"/>
    <property type="project" value="UniProtKB-SubCell"/>
</dbReference>
<dbReference type="SUPFAM" id="SSF52949">
    <property type="entry name" value="Macro domain-like"/>
    <property type="match status" value="1"/>
</dbReference>